<feature type="region of interest" description="Disordered" evidence="1">
    <location>
        <begin position="1"/>
        <end position="45"/>
    </location>
</feature>
<feature type="region of interest" description="Disordered" evidence="1">
    <location>
        <begin position="388"/>
        <end position="443"/>
    </location>
</feature>
<dbReference type="PROSITE" id="PS01204">
    <property type="entry name" value="REL_1"/>
    <property type="match status" value="1"/>
</dbReference>
<dbReference type="Pfam" id="PF16179">
    <property type="entry name" value="RHD_dimer"/>
    <property type="match status" value="1"/>
</dbReference>
<dbReference type="InterPro" id="IPR032397">
    <property type="entry name" value="RHD_dimer"/>
</dbReference>
<dbReference type="PANTHER" id="PTHR24169:SF25">
    <property type="entry name" value="DORSAL-RELATED IMMUNITY FACTOR DIF-RELATED"/>
    <property type="match status" value="1"/>
</dbReference>
<dbReference type="GO" id="GO:0038061">
    <property type="term" value="P:non-canonical NF-kappaB signal transduction"/>
    <property type="evidence" value="ECO:0007669"/>
    <property type="project" value="TreeGrafter"/>
</dbReference>
<dbReference type="CDD" id="cd01177">
    <property type="entry name" value="IPT_NFkappaB"/>
    <property type="match status" value="1"/>
</dbReference>
<dbReference type="GO" id="GO:0000978">
    <property type="term" value="F:RNA polymerase II cis-regulatory region sequence-specific DNA binding"/>
    <property type="evidence" value="ECO:0007669"/>
    <property type="project" value="TreeGrafter"/>
</dbReference>
<dbReference type="CTD" id="35047"/>
<reference evidence="5" key="1">
    <citation type="submission" date="2025-04" db="UniProtKB">
        <authorList>
            <consortium name="RefSeq"/>
        </authorList>
    </citation>
    <scope>IDENTIFICATION</scope>
    <source>
        <strain evidence="5">Mau12</strain>
        <tissue evidence="5">Whole Body</tissue>
    </source>
</reference>
<organism evidence="3 5">
    <name type="scientific">Drosophila mauritiana</name>
    <name type="common">Fruit fly</name>
    <dbReference type="NCBI Taxonomy" id="7226"/>
    <lineage>
        <taxon>Eukaryota</taxon>
        <taxon>Metazoa</taxon>
        <taxon>Ecdysozoa</taxon>
        <taxon>Arthropoda</taxon>
        <taxon>Hexapoda</taxon>
        <taxon>Insecta</taxon>
        <taxon>Pterygota</taxon>
        <taxon>Neoptera</taxon>
        <taxon>Endopterygota</taxon>
        <taxon>Diptera</taxon>
        <taxon>Brachycera</taxon>
        <taxon>Muscomorpha</taxon>
        <taxon>Ephydroidea</taxon>
        <taxon>Drosophilidae</taxon>
        <taxon>Drosophila</taxon>
        <taxon>Sophophora</taxon>
    </lineage>
</organism>
<gene>
    <name evidence="4 5" type="primary">LOC117138273</name>
</gene>
<dbReference type="GO" id="GO:0033554">
    <property type="term" value="P:cellular response to stress"/>
    <property type="evidence" value="ECO:0007669"/>
    <property type="project" value="TreeGrafter"/>
</dbReference>
<dbReference type="PROSITE" id="PS50254">
    <property type="entry name" value="REL_2"/>
    <property type="match status" value="1"/>
</dbReference>
<feature type="compositionally biased region" description="Polar residues" evidence="1">
    <location>
        <begin position="406"/>
        <end position="435"/>
    </location>
</feature>
<dbReference type="GeneID" id="117138273"/>
<feature type="region of interest" description="Disordered" evidence="1">
    <location>
        <begin position="875"/>
        <end position="896"/>
    </location>
</feature>
<dbReference type="GO" id="GO:0002225">
    <property type="term" value="P:positive regulation of antimicrobial peptide production"/>
    <property type="evidence" value="ECO:0007669"/>
    <property type="project" value="UniProtKB-ARBA"/>
</dbReference>
<feature type="compositionally biased region" description="Low complexity" evidence="1">
    <location>
        <begin position="843"/>
        <end position="857"/>
    </location>
</feature>
<dbReference type="InterPro" id="IPR014756">
    <property type="entry name" value="Ig_E-set"/>
</dbReference>
<dbReference type="GO" id="GO:0005654">
    <property type="term" value="C:nucleoplasm"/>
    <property type="evidence" value="ECO:0007669"/>
    <property type="project" value="UniProtKB-ARBA"/>
</dbReference>
<dbReference type="InterPro" id="IPR033926">
    <property type="entry name" value="IPT_NFkappaB"/>
</dbReference>
<keyword evidence="3" id="KW-1185">Reference proteome</keyword>
<protein>
    <submittedName>
        <fullName evidence="4 5">Embryonic polarity protein dorsal isoform X1</fullName>
    </submittedName>
</protein>
<dbReference type="FunFam" id="2.60.40.10:FF:000046">
    <property type="entry name" value="Nuclear factor NF-kappa-B p105 subunit"/>
    <property type="match status" value="1"/>
</dbReference>
<dbReference type="InterPro" id="IPR002909">
    <property type="entry name" value="IPT_dom"/>
</dbReference>
<dbReference type="GO" id="GO:0007249">
    <property type="term" value="P:canonical NF-kappaB signal transduction"/>
    <property type="evidence" value="ECO:0007669"/>
    <property type="project" value="UniProtKB-ARBA"/>
</dbReference>
<evidence type="ECO:0000259" key="2">
    <source>
        <dbReference type="PROSITE" id="PS50254"/>
    </source>
</evidence>
<dbReference type="CDD" id="cd07887">
    <property type="entry name" value="RHD-n_Dorsal_Dif"/>
    <property type="match status" value="1"/>
</dbReference>
<feature type="compositionally biased region" description="Polar residues" evidence="1">
    <location>
        <begin position="877"/>
        <end position="896"/>
    </location>
</feature>
<dbReference type="InterPro" id="IPR037059">
    <property type="entry name" value="RHD_DNA_bind_dom_sf"/>
</dbReference>
<evidence type="ECO:0000256" key="1">
    <source>
        <dbReference type="SAM" id="MobiDB-lite"/>
    </source>
</evidence>
<evidence type="ECO:0000313" key="5">
    <source>
        <dbReference type="RefSeq" id="XP_033156143.1"/>
    </source>
</evidence>
<dbReference type="Gene3D" id="2.60.40.10">
    <property type="entry name" value="Immunoglobulins"/>
    <property type="match status" value="1"/>
</dbReference>
<feature type="compositionally biased region" description="Low complexity" evidence="1">
    <location>
        <begin position="1"/>
        <end position="21"/>
    </location>
</feature>
<dbReference type="GO" id="GO:0005737">
    <property type="term" value="C:cytoplasm"/>
    <property type="evidence" value="ECO:0007669"/>
    <property type="project" value="InterPro"/>
</dbReference>
<dbReference type="Proteomes" id="UP000515162">
    <property type="component" value="Chromosome 2L"/>
</dbReference>
<dbReference type="InterPro" id="IPR008967">
    <property type="entry name" value="p53-like_TF_DNA-bd_sf"/>
</dbReference>
<feature type="compositionally biased region" description="Pro residues" evidence="1">
    <location>
        <begin position="684"/>
        <end position="693"/>
    </location>
</feature>
<dbReference type="Pfam" id="PF00554">
    <property type="entry name" value="RHD_DNA_bind"/>
    <property type="match status" value="1"/>
</dbReference>
<feature type="compositionally biased region" description="Polar residues" evidence="1">
    <location>
        <begin position="727"/>
        <end position="741"/>
    </location>
</feature>
<dbReference type="GO" id="GO:0048935">
    <property type="term" value="P:peripheral nervous system neuron development"/>
    <property type="evidence" value="ECO:0007669"/>
    <property type="project" value="UniProtKB-ARBA"/>
</dbReference>
<dbReference type="GO" id="GO:0034097">
    <property type="term" value="P:response to cytokine"/>
    <property type="evidence" value="ECO:0007669"/>
    <property type="project" value="TreeGrafter"/>
</dbReference>
<dbReference type="Gene3D" id="2.60.40.340">
    <property type="entry name" value="Rel homology domain (RHD), DNA-binding domain"/>
    <property type="match status" value="1"/>
</dbReference>
<dbReference type="GO" id="GO:0008063">
    <property type="term" value="P:Toll signaling pathway"/>
    <property type="evidence" value="ECO:0007669"/>
    <property type="project" value="UniProtKB-ARBA"/>
</dbReference>
<dbReference type="InterPro" id="IPR000451">
    <property type="entry name" value="NFkB/Dor"/>
</dbReference>
<dbReference type="InterPro" id="IPR030492">
    <property type="entry name" value="RHD_CS"/>
</dbReference>
<dbReference type="GO" id="GO:0045087">
    <property type="term" value="P:innate immune response"/>
    <property type="evidence" value="ECO:0007669"/>
    <property type="project" value="TreeGrafter"/>
</dbReference>
<dbReference type="GO" id="GO:0001228">
    <property type="term" value="F:DNA-binding transcription activator activity, RNA polymerase II-specific"/>
    <property type="evidence" value="ECO:0007669"/>
    <property type="project" value="UniProtKB-ARBA"/>
</dbReference>
<proteinExistence type="predicted"/>
<evidence type="ECO:0000313" key="4">
    <source>
        <dbReference type="RefSeq" id="XP_033156135.1"/>
    </source>
</evidence>
<sequence length="1006" mass="112225">MFPSQNNGAAPGQGPAADGQQSLNYNGLPAQQQQQMAQSTKNVRKKPYVKITEQPAGKALRFRYECEGRSAGSIPGVNSTPENKTYPTIEIVGYKGRAVVVVSCVTKDTPYRPHPHNLVGKEGCKKGVCTLEINSETMRAVFSNLGIQCVKKKDIDAALKAREEIRVDPFKTGFSHRFQPSSIDLNSVRLCFQVFMESEQKGRFTSPLPPVVSEPIFDKKAMSDLVICRLCSCSATVFGNTQIILLCEKVAKEDISVRFFEEKNGQSVWEAFGDFQHTDVHKQTAITFKTPRYHTLDITEPAKVFIQLRRPSDGVTSEALPFEYVPMDSGKHTFWNLHRHLKRKPDEDLFQQILRLDAKREVQPPTIEVIDLDTPKIEMQREIPSEMDFNQEESQQSEPALEQEPSVHQEQYTQEPPLQQEQYTQDQSLQQEPYTQEQSLQQDQYLQQVEQEQSFQLVEPMQQDLELPAQHSFDQALDHTSDHIPEDMEAADAHAEAEAHRLRSEQEKEIDTIIDEKVRELEQLDLGQHLEPRPLTANDKITEWMKSSEIEQQVHEPSPTAEADVSDSALEITKADKTLDELLETVAELDEIYTDFKVQRDTYKNTIQNELAGLQGRAPLQVEDSFDDAATYTSLQIAFKNPVLIPMDDIMPPTPPMSQCAPEDAHQHYDPVEVNSQARKPETPLRPVPPVPPAILTVQYPPEEEKLPPLPPKRIRKQDSNAENRSIEANTVQTKPSTGESPLNKRLPPAPKNPNFNTLPRQKKPGFFSKLFSRRKSKPDLAQGQENSSILDSKANSREPSIGHFNMQDPMRASLRSSKSAAPFISNQAPAKSSPVKAKKPGSKLAKPVGRSVSSVSGKRPAYLNADVVHIPLKGDSANSLPQQQRTEGYSQSSTISVGAGLDRRTASALQLADIPISEGGMELVAIADRQSLHNLVSSIEGHFNVQLDPNLDLTEAEHFALYTSIPPLAAASEFDETSAYYAPVDAGEILTPDEVAKRLAAANGI</sequence>
<name>A0A6P8JK07_DROMA</name>
<feature type="compositionally biased region" description="Polar residues" evidence="1">
    <location>
        <begin position="815"/>
        <end position="828"/>
    </location>
</feature>
<dbReference type="AlphaFoldDB" id="A0A6P8JK07"/>
<accession>A0A6P8JK07</accession>
<dbReference type="InterPro" id="IPR011539">
    <property type="entry name" value="RHD_DNA_bind_dom"/>
</dbReference>
<feature type="compositionally biased region" description="Basic and acidic residues" evidence="1">
    <location>
        <begin position="717"/>
        <end position="726"/>
    </location>
</feature>
<evidence type="ECO:0000313" key="3">
    <source>
        <dbReference type="Proteomes" id="UP000515162"/>
    </source>
</evidence>
<feature type="region of interest" description="Disordered" evidence="1">
    <location>
        <begin position="678"/>
        <end position="857"/>
    </location>
</feature>
<dbReference type="GO" id="GO:0035206">
    <property type="term" value="P:regulation of hemocyte proliferation"/>
    <property type="evidence" value="ECO:0007669"/>
    <property type="project" value="UniProtKB-ARBA"/>
</dbReference>
<feature type="domain" description="RHD" evidence="2">
    <location>
        <begin position="44"/>
        <end position="223"/>
    </location>
</feature>
<dbReference type="SMART" id="SM00429">
    <property type="entry name" value="IPT"/>
    <property type="match status" value="1"/>
</dbReference>
<dbReference type="InterPro" id="IPR013783">
    <property type="entry name" value="Ig-like_fold"/>
</dbReference>
<dbReference type="SUPFAM" id="SSF81296">
    <property type="entry name" value="E set domains"/>
    <property type="match status" value="1"/>
</dbReference>
<dbReference type="RefSeq" id="XP_033156143.1">
    <property type="nucleotide sequence ID" value="XM_033300252.1"/>
</dbReference>
<reference evidence="3" key="2">
    <citation type="submission" date="2025-05" db="UniProtKB">
        <authorList>
            <consortium name="RefSeq"/>
        </authorList>
    </citation>
    <scope>NUCLEOTIDE SEQUENCE [LARGE SCALE GENOMIC DNA]</scope>
    <source>
        <strain evidence="4">Mau12</strain>
        <strain evidence="3">mau12</strain>
        <tissue evidence="4">Whole Body</tissue>
    </source>
</reference>
<dbReference type="FunFam" id="2.60.40.340:FF:000006">
    <property type="entry name" value="Dorsal isoform 1-B"/>
    <property type="match status" value="1"/>
</dbReference>
<dbReference type="SUPFAM" id="SSF49417">
    <property type="entry name" value="p53-like transcription factors"/>
    <property type="match status" value="1"/>
</dbReference>
<dbReference type="PANTHER" id="PTHR24169">
    <property type="entry name" value="NUCLEAR FACTOR NF-KAPPA-B PROTEIN"/>
    <property type="match status" value="1"/>
</dbReference>
<dbReference type="PRINTS" id="PR00057">
    <property type="entry name" value="NFKBTNSCPFCT"/>
</dbReference>
<dbReference type="RefSeq" id="XP_033156135.1">
    <property type="nucleotide sequence ID" value="XM_033300244.1"/>
</dbReference>